<proteinExistence type="predicted"/>
<reference evidence="1" key="1">
    <citation type="submission" date="2020-05" db="UniProtKB">
        <authorList>
            <consortium name="EnsemblMetazoa"/>
        </authorList>
    </citation>
    <scope>IDENTIFICATION</scope>
    <source>
        <strain evidence="1">SANGQUA</strain>
    </source>
</reference>
<protein>
    <submittedName>
        <fullName evidence="1">Uncharacterized protein</fullName>
    </submittedName>
</protein>
<dbReference type="Proteomes" id="UP000076407">
    <property type="component" value="Unassembled WGS sequence"/>
</dbReference>
<evidence type="ECO:0000313" key="1">
    <source>
        <dbReference type="EnsemblMetazoa" id="AQUA014627-PA"/>
    </source>
</evidence>
<organism evidence="1 2">
    <name type="scientific">Anopheles quadriannulatus</name>
    <name type="common">Mosquito</name>
    <dbReference type="NCBI Taxonomy" id="34691"/>
    <lineage>
        <taxon>Eukaryota</taxon>
        <taxon>Metazoa</taxon>
        <taxon>Ecdysozoa</taxon>
        <taxon>Arthropoda</taxon>
        <taxon>Hexapoda</taxon>
        <taxon>Insecta</taxon>
        <taxon>Pterygota</taxon>
        <taxon>Neoptera</taxon>
        <taxon>Endopterygota</taxon>
        <taxon>Diptera</taxon>
        <taxon>Nematocera</taxon>
        <taxon>Culicoidea</taxon>
        <taxon>Culicidae</taxon>
        <taxon>Anophelinae</taxon>
        <taxon>Anopheles</taxon>
    </lineage>
</organism>
<dbReference type="EnsemblMetazoa" id="AQUA014627-RA">
    <property type="protein sequence ID" value="AQUA014627-PA"/>
    <property type="gene ID" value="AQUA014627"/>
</dbReference>
<evidence type="ECO:0000313" key="2">
    <source>
        <dbReference type="Proteomes" id="UP000076407"/>
    </source>
</evidence>
<sequence>FFVLLFQHARRADLCRFVWEIVTNGSLERRTTQRRPCSCNITPPFSVPAHISFCPITAPERATTAPHPRSPSCVVAFSRACVCAW</sequence>
<keyword evidence="2" id="KW-1185">Reference proteome</keyword>
<name>A0A182XS10_ANOQN</name>
<accession>A0A182XS10</accession>
<dbReference type="AlphaFoldDB" id="A0A182XS10"/>
<dbReference type="VEuPathDB" id="VectorBase:AQUA014627"/>